<keyword evidence="4" id="KW-1015">Disulfide bond</keyword>
<reference evidence="7 8" key="1">
    <citation type="journal article" date="2017" name="Nature">
        <title>The Apostasia genome and the evolution of orchids.</title>
        <authorList>
            <person name="Zhang G.Q."/>
            <person name="Liu K.W."/>
            <person name="Li Z."/>
            <person name="Lohaus R."/>
            <person name="Hsiao Y.Y."/>
            <person name="Niu S.C."/>
            <person name="Wang J.Y."/>
            <person name="Lin Y.C."/>
            <person name="Xu Q."/>
            <person name="Chen L.J."/>
            <person name="Yoshida K."/>
            <person name="Fujiwara S."/>
            <person name="Wang Z.W."/>
            <person name="Zhang Y.Q."/>
            <person name="Mitsuda N."/>
            <person name="Wang M."/>
            <person name="Liu G.H."/>
            <person name="Pecoraro L."/>
            <person name="Huang H.X."/>
            <person name="Xiao X.J."/>
            <person name="Lin M."/>
            <person name="Wu X.Y."/>
            <person name="Wu W.L."/>
            <person name="Chen Y.Y."/>
            <person name="Chang S.B."/>
            <person name="Sakamoto S."/>
            <person name="Ohme-Takagi M."/>
            <person name="Yagi M."/>
            <person name="Zeng S.J."/>
            <person name="Shen C.Y."/>
            <person name="Yeh C.M."/>
            <person name="Luo Y.B."/>
            <person name="Tsai W.C."/>
            <person name="Van de Peer Y."/>
            <person name="Liu Z.J."/>
        </authorList>
    </citation>
    <scope>NUCLEOTIDE SEQUENCE [LARGE SCALE GENOMIC DNA]</scope>
    <source>
        <strain evidence="8">cv. Shenzhen</strain>
        <tissue evidence="7">Stem</tissue>
    </source>
</reference>
<dbReference type="AlphaFoldDB" id="A0A2I0AHF0"/>
<feature type="domain" description="Thioredoxin" evidence="6">
    <location>
        <begin position="50"/>
        <end position="182"/>
    </location>
</feature>
<dbReference type="OrthoDB" id="19690at2759"/>
<dbReference type="SUPFAM" id="SSF52833">
    <property type="entry name" value="Thioredoxin-like"/>
    <property type="match status" value="1"/>
</dbReference>
<dbReference type="PRINTS" id="PR00421">
    <property type="entry name" value="THIOREDOXIN"/>
</dbReference>
<accession>A0A2I0AHF0</accession>
<evidence type="ECO:0000313" key="7">
    <source>
        <dbReference type="EMBL" id="PKA54977.1"/>
    </source>
</evidence>
<dbReference type="Proteomes" id="UP000236161">
    <property type="component" value="Unassembled WGS sequence"/>
</dbReference>
<dbReference type="InterPro" id="IPR036249">
    <property type="entry name" value="Thioredoxin-like_sf"/>
</dbReference>
<evidence type="ECO:0000256" key="1">
    <source>
        <dbReference type="ARBA" id="ARBA00022448"/>
    </source>
</evidence>
<sequence>MATSFCSPVYVSFQLSFAVPASNLAGAASADIWRLRLGISVRAASPYRIARRASPPPRLLRPSATKNRHSVRCGAVSTVRETEFAGEVLGSDIPVLVEFVADWCGPCRLISPVIEWASQEYSGRLKIVKIDHDANPHLIEEYKVYGLPALILFRNGQEVPESRREGAITKIKLKEYLDSLLSSTSIA</sequence>
<dbReference type="GO" id="GO:0005737">
    <property type="term" value="C:cytoplasm"/>
    <property type="evidence" value="ECO:0007669"/>
    <property type="project" value="TreeGrafter"/>
</dbReference>
<evidence type="ECO:0000256" key="3">
    <source>
        <dbReference type="ARBA" id="ARBA00022982"/>
    </source>
</evidence>
<dbReference type="STRING" id="1088818.A0A2I0AHF0"/>
<dbReference type="FunFam" id="3.40.30.10:FF:000001">
    <property type="entry name" value="Thioredoxin"/>
    <property type="match status" value="1"/>
</dbReference>
<evidence type="ECO:0000256" key="4">
    <source>
        <dbReference type="ARBA" id="ARBA00023157"/>
    </source>
</evidence>
<gene>
    <name evidence="7" type="primary">TRX-X</name>
    <name evidence="7" type="ORF">AXF42_Ash003613</name>
</gene>
<evidence type="ECO:0000313" key="8">
    <source>
        <dbReference type="Proteomes" id="UP000236161"/>
    </source>
</evidence>
<dbReference type="InterPro" id="IPR013766">
    <property type="entry name" value="Thioredoxin_domain"/>
</dbReference>
<dbReference type="EMBL" id="KZ451980">
    <property type="protein sequence ID" value="PKA54977.1"/>
    <property type="molecule type" value="Genomic_DNA"/>
</dbReference>
<keyword evidence="8" id="KW-1185">Reference proteome</keyword>
<protein>
    <submittedName>
        <fullName evidence="7">Thioredoxin X, chloroplastic</fullName>
    </submittedName>
</protein>
<evidence type="ECO:0000256" key="5">
    <source>
        <dbReference type="ARBA" id="ARBA00023284"/>
    </source>
</evidence>
<dbReference type="PANTHER" id="PTHR45663:SF22">
    <property type="entry name" value="THIOREDOXIN X, CHLOROPLASTIC"/>
    <property type="match status" value="1"/>
</dbReference>
<organism evidence="7 8">
    <name type="scientific">Apostasia shenzhenica</name>
    <dbReference type="NCBI Taxonomy" id="1088818"/>
    <lineage>
        <taxon>Eukaryota</taxon>
        <taxon>Viridiplantae</taxon>
        <taxon>Streptophyta</taxon>
        <taxon>Embryophyta</taxon>
        <taxon>Tracheophyta</taxon>
        <taxon>Spermatophyta</taxon>
        <taxon>Magnoliopsida</taxon>
        <taxon>Liliopsida</taxon>
        <taxon>Asparagales</taxon>
        <taxon>Orchidaceae</taxon>
        <taxon>Apostasioideae</taxon>
        <taxon>Apostasia</taxon>
    </lineage>
</organism>
<dbReference type="Gene3D" id="3.40.30.10">
    <property type="entry name" value="Glutaredoxin"/>
    <property type="match status" value="1"/>
</dbReference>
<proteinExistence type="predicted"/>
<evidence type="ECO:0000256" key="2">
    <source>
        <dbReference type="ARBA" id="ARBA00022946"/>
    </source>
</evidence>
<dbReference type="CDD" id="cd02947">
    <property type="entry name" value="TRX_family"/>
    <property type="match status" value="1"/>
</dbReference>
<keyword evidence="2" id="KW-0809">Transit peptide</keyword>
<keyword evidence="5" id="KW-0676">Redox-active center</keyword>
<dbReference type="Pfam" id="PF00085">
    <property type="entry name" value="Thioredoxin"/>
    <property type="match status" value="1"/>
</dbReference>
<keyword evidence="3" id="KW-0249">Electron transport</keyword>
<dbReference type="GO" id="GO:0015035">
    <property type="term" value="F:protein-disulfide reductase activity"/>
    <property type="evidence" value="ECO:0007669"/>
    <property type="project" value="TreeGrafter"/>
</dbReference>
<dbReference type="PANTHER" id="PTHR45663">
    <property type="entry name" value="GEO12009P1"/>
    <property type="match status" value="1"/>
</dbReference>
<name>A0A2I0AHF0_9ASPA</name>
<keyword evidence="1" id="KW-0813">Transport</keyword>
<dbReference type="PROSITE" id="PS51352">
    <property type="entry name" value="THIOREDOXIN_2"/>
    <property type="match status" value="1"/>
</dbReference>
<evidence type="ECO:0000259" key="6">
    <source>
        <dbReference type="PROSITE" id="PS51352"/>
    </source>
</evidence>